<protein>
    <submittedName>
        <fullName evidence="2">Uncharacterized protein</fullName>
    </submittedName>
</protein>
<proteinExistence type="predicted"/>
<dbReference type="EMBL" id="GGEC01011907">
    <property type="protein sequence ID" value="MBW92390.1"/>
    <property type="molecule type" value="Transcribed_RNA"/>
</dbReference>
<sequence length="53" mass="6415">MSWEYKIYHHSNHTEQFLHTHTTKDLTQNKTEQTEVLVDRDKPGRRSGAGRWY</sequence>
<accession>A0A2P2JG21</accession>
<feature type="region of interest" description="Disordered" evidence="1">
    <location>
        <begin position="23"/>
        <end position="53"/>
    </location>
</feature>
<dbReference type="AlphaFoldDB" id="A0A2P2JG21"/>
<reference evidence="2" key="1">
    <citation type="submission" date="2018-02" db="EMBL/GenBank/DDBJ databases">
        <title>Rhizophora mucronata_Transcriptome.</title>
        <authorList>
            <person name="Meera S.P."/>
            <person name="Sreeshan A."/>
            <person name="Augustine A."/>
        </authorList>
    </citation>
    <scope>NUCLEOTIDE SEQUENCE</scope>
    <source>
        <tissue evidence="2">Leaf</tissue>
    </source>
</reference>
<name>A0A2P2JG21_RHIMU</name>
<organism evidence="2">
    <name type="scientific">Rhizophora mucronata</name>
    <name type="common">Asiatic mangrove</name>
    <dbReference type="NCBI Taxonomy" id="61149"/>
    <lineage>
        <taxon>Eukaryota</taxon>
        <taxon>Viridiplantae</taxon>
        <taxon>Streptophyta</taxon>
        <taxon>Embryophyta</taxon>
        <taxon>Tracheophyta</taxon>
        <taxon>Spermatophyta</taxon>
        <taxon>Magnoliopsida</taxon>
        <taxon>eudicotyledons</taxon>
        <taxon>Gunneridae</taxon>
        <taxon>Pentapetalae</taxon>
        <taxon>rosids</taxon>
        <taxon>fabids</taxon>
        <taxon>Malpighiales</taxon>
        <taxon>Rhizophoraceae</taxon>
        <taxon>Rhizophora</taxon>
    </lineage>
</organism>
<evidence type="ECO:0000313" key="2">
    <source>
        <dbReference type="EMBL" id="MBW92390.1"/>
    </source>
</evidence>
<evidence type="ECO:0000256" key="1">
    <source>
        <dbReference type="SAM" id="MobiDB-lite"/>
    </source>
</evidence>